<feature type="region of interest" description="Disordered" evidence="3">
    <location>
        <begin position="1"/>
        <end position="20"/>
    </location>
</feature>
<name>D4DC66_TRIVH</name>
<evidence type="ECO:0000256" key="1">
    <source>
        <dbReference type="ARBA" id="ARBA00004123"/>
    </source>
</evidence>
<dbReference type="PANTHER" id="PTHR31001:SF77">
    <property type="entry name" value="TRANSCRIPTION FACTOR, PUTATIVE (AFU_ORTHOLOGUE AFUA_3G12940)-RELATED"/>
    <property type="match status" value="1"/>
</dbReference>
<evidence type="ECO:0000313" key="4">
    <source>
        <dbReference type="EMBL" id="EFE40552.1"/>
    </source>
</evidence>
<accession>D4DC66</accession>
<evidence type="ECO:0000256" key="3">
    <source>
        <dbReference type="SAM" id="MobiDB-lite"/>
    </source>
</evidence>
<dbReference type="AlphaFoldDB" id="D4DC66"/>
<dbReference type="RefSeq" id="XP_003021170.1">
    <property type="nucleotide sequence ID" value="XM_003021124.1"/>
</dbReference>
<dbReference type="HOGENOM" id="CLU_004083_9_2_1"/>
<dbReference type="OrthoDB" id="424974at2759"/>
<dbReference type="KEGG" id="tve:TRV_04718"/>
<dbReference type="EMBL" id="ACYE01000237">
    <property type="protein sequence ID" value="EFE40552.1"/>
    <property type="molecule type" value="Genomic_DNA"/>
</dbReference>
<dbReference type="InterPro" id="IPR050613">
    <property type="entry name" value="Sec_Metabolite_Reg"/>
</dbReference>
<keyword evidence="2" id="KW-0539">Nucleus</keyword>
<comment type="caution">
    <text evidence="4">The sequence shown here is derived from an EMBL/GenBank/DDBJ whole genome shotgun (WGS) entry which is preliminary data.</text>
</comment>
<dbReference type="Proteomes" id="UP000008383">
    <property type="component" value="Unassembled WGS sequence"/>
</dbReference>
<evidence type="ECO:0000313" key="5">
    <source>
        <dbReference type="Proteomes" id="UP000008383"/>
    </source>
</evidence>
<dbReference type="PANTHER" id="PTHR31001">
    <property type="entry name" value="UNCHARACTERIZED TRANSCRIPTIONAL REGULATORY PROTEIN"/>
    <property type="match status" value="1"/>
</dbReference>
<reference evidence="5" key="1">
    <citation type="journal article" date="2011" name="Genome Biol.">
        <title>Comparative and functional genomics provide insights into the pathogenicity of dermatophytic fungi.</title>
        <authorList>
            <person name="Burmester A."/>
            <person name="Shelest E."/>
            <person name="Gloeckner G."/>
            <person name="Heddergott C."/>
            <person name="Schindler S."/>
            <person name="Staib P."/>
            <person name="Heidel A."/>
            <person name="Felder M."/>
            <person name="Petzold A."/>
            <person name="Szafranski K."/>
            <person name="Feuermann M."/>
            <person name="Pedruzzi I."/>
            <person name="Priebe S."/>
            <person name="Groth M."/>
            <person name="Winkler R."/>
            <person name="Li W."/>
            <person name="Kniemeyer O."/>
            <person name="Schroeckh V."/>
            <person name="Hertweck C."/>
            <person name="Hube B."/>
            <person name="White T.C."/>
            <person name="Platzer M."/>
            <person name="Guthke R."/>
            <person name="Heitman J."/>
            <person name="Woestemeyer J."/>
            <person name="Zipfel P.F."/>
            <person name="Monod M."/>
            <person name="Brakhage A.A."/>
        </authorList>
    </citation>
    <scope>NUCLEOTIDE SEQUENCE [LARGE SCALE GENOMIC DNA]</scope>
    <source>
        <strain evidence="5">HKI 0517</strain>
    </source>
</reference>
<dbReference type="GO" id="GO:0005634">
    <property type="term" value="C:nucleus"/>
    <property type="evidence" value="ECO:0007669"/>
    <property type="project" value="UniProtKB-SubCell"/>
</dbReference>
<gene>
    <name evidence="4" type="ORF">TRV_04718</name>
</gene>
<dbReference type="GeneID" id="9578013"/>
<comment type="subcellular location">
    <subcellularLocation>
        <location evidence="1">Nucleus</location>
    </subcellularLocation>
</comment>
<proteinExistence type="predicted"/>
<dbReference type="CDD" id="cd12148">
    <property type="entry name" value="fungal_TF_MHR"/>
    <property type="match status" value="1"/>
</dbReference>
<sequence length="524" mass="59731">MLLGDHVQGTSTESPSPLEQMIEPFPFSTEVPSDSLAPWAPKTAEECFTLLDIFYSNVDPMTRLVHKPSLRKRFLQYTMEIYGPNSQTSTDNGTTQTPYPAIHTFEPLALAIFYSAINSLSSEAVQSRFATEKGPLLARFQRGVEYGLGREDFLTTPRIEVLQAFVLLLVEIRRRLWHQICYLDFRSAEGRGQEPTIADEDYTTLLPRNINDDDLVEGEPLVAGTYSPPGFTDMTGHLIRLNGIHCFRRIIRSTYRLERRLKSLGINGNNDIYPITELQSLFIEIRNMVDEMTAHLQTQYLQYCDPNVANQRLALGLAAVIEWRCWSIFWLRTPKQYREAVVDPEIRETVLTKSISLVESMNMMPDDKDAEKFQWHIGGHACFQAIMHIVSELGTPEFQTTTHHSLRSRALAVLKKTTDARGSEHSSTWNVINRIISNCLAKNTPSILPSTPLNDTYYIYQESVDLSQSLQESRRVSEDPTTQGLSLSSSFGMGSLDMQDPSLTFDWVSDIVLELYYYFPNIYF</sequence>
<evidence type="ECO:0000256" key="2">
    <source>
        <dbReference type="ARBA" id="ARBA00023242"/>
    </source>
</evidence>
<organism evidence="4 5">
    <name type="scientific">Trichophyton verrucosum (strain HKI 0517)</name>
    <dbReference type="NCBI Taxonomy" id="663202"/>
    <lineage>
        <taxon>Eukaryota</taxon>
        <taxon>Fungi</taxon>
        <taxon>Dikarya</taxon>
        <taxon>Ascomycota</taxon>
        <taxon>Pezizomycotina</taxon>
        <taxon>Eurotiomycetes</taxon>
        <taxon>Eurotiomycetidae</taxon>
        <taxon>Onygenales</taxon>
        <taxon>Arthrodermataceae</taxon>
        <taxon>Trichophyton</taxon>
    </lineage>
</organism>
<keyword evidence="5" id="KW-1185">Reference proteome</keyword>
<feature type="compositionally biased region" description="Polar residues" evidence="3">
    <location>
        <begin position="8"/>
        <end position="17"/>
    </location>
</feature>
<protein>
    <submittedName>
        <fullName evidence="4">C6 transcription factor, putative</fullName>
    </submittedName>
</protein>